<evidence type="ECO:0000313" key="2">
    <source>
        <dbReference type="Proteomes" id="UP000789920"/>
    </source>
</evidence>
<reference evidence="1" key="1">
    <citation type="submission" date="2021-06" db="EMBL/GenBank/DDBJ databases">
        <authorList>
            <person name="Kallberg Y."/>
            <person name="Tangrot J."/>
            <person name="Rosling A."/>
        </authorList>
    </citation>
    <scope>NUCLEOTIDE SEQUENCE</scope>
    <source>
        <strain evidence="1">MA461A</strain>
    </source>
</reference>
<evidence type="ECO:0000313" key="1">
    <source>
        <dbReference type="EMBL" id="CAG8713159.1"/>
    </source>
</evidence>
<sequence length="490" mass="55929">MDRLEANPDIQGVSVGAILSNYQRVRVENVCIRLGLTPIAYLWRRNQKELLSEMINTGNEKYDVHLCGEGGEYETFTLDCPLFIKKLHVEESEIIMHSDNAFAEVAYIRLKKLVVMDKLASTTTMTNLIKVPAWSDGFEDILSKIEVFKGENVLNAASRIDNDYVPEMNNDYMDLYTVHSNSPYFAISGTTAYDHKSSQTSQFQLDTIEEETHVCMKNLEERLVKLGLNWTDVINMNVFIKDMNEFGRMNVIYKSFFDINPPTRTCVGCNLPSPAKIQIDLIAIKFRDYSNIKPVNTMHVQSMSYWAPANIGPYSQAKIINNHAFIAGQIGLIPASLRFPTPLSLHSQTILSLKNLERITSVLELDVWKFSVGCICFVDEDTSFEVVQQAWKCVCEWRKGDNCYKVPPSLYITVPSLPREAKVEWQVLLHDGRINHKNYNDDLEEGSGILKHEPITWEDTLDTKDFCIIKITTSFINPILNSIITIRVEK</sequence>
<organism evidence="1 2">
    <name type="scientific">Racocetra persica</name>
    <dbReference type="NCBI Taxonomy" id="160502"/>
    <lineage>
        <taxon>Eukaryota</taxon>
        <taxon>Fungi</taxon>
        <taxon>Fungi incertae sedis</taxon>
        <taxon>Mucoromycota</taxon>
        <taxon>Glomeromycotina</taxon>
        <taxon>Glomeromycetes</taxon>
        <taxon>Diversisporales</taxon>
        <taxon>Gigasporaceae</taxon>
        <taxon>Racocetra</taxon>
    </lineage>
</organism>
<comment type="caution">
    <text evidence="1">The sequence shown here is derived from an EMBL/GenBank/DDBJ whole genome shotgun (WGS) entry which is preliminary data.</text>
</comment>
<accession>A0ACA9PMB9</accession>
<keyword evidence="2" id="KW-1185">Reference proteome</keyword>
<name>A0ACA9PMB9_9GLOM</name>
<dbReference type="EMBL" id="CAJVQC010021391">
    <property type="protein sequence ID" value="CAG8713159.1"/>
    <property type="molecule type" value="Genomic_DNA"/>
</dbReference>
<gene>
    <name evidence="1" type="ORF">RPERSI_LOCUS10689</name>
</gene>
<feature type="non-terminal residue" evidence="1">
    <location>
        <position position="490"/>
    </location>
</feature>
<protein>
    <submittedName>
        <fullName evidence="1">22126_t:CDS:1</fullName>
    </submittedName>
</protein>
<dbReference type="Proteomes" id="UP000789920">
    <property type="component" value="Unassembled WGS sequence"/>
</dbReference>
<proteinExistence type="predicted"/>